<dbReference type="STRING" id="477690.SAMN05216474_1444"/>
<evidence type="ECO:0000313" key="3">
    <source>
        <dbReference type="EMBL" id="SFT63290.1"/>
    </source>
</evidence>
<evidence type="ECO:0000256" key="1">
    <source>
        <dbReference type="ARBA" id="ARBA00022729"/>
    </source>
</evidence>
<dbReference type="OrthoDB" id="9816120at2"/>
<dbReference type="InterPro" id="IPR026444">
    <property type="entry name" value="Secre_tail"/>
</dbReference>
<feature type="domain" description="Secretion system C-terminal sorting" evidence="2">
    <location>
        <begin position="505"/>
        <end position="570"/>
    </location>
</feature>
<protein>
    <recommendedName>
        <fullName evidence="2">Secretion system C-terminal sorting domain-containing protein</fullName>
    </recommendedName>
</protein>
<dbReference type="Proteomes" id="UP000236454">
    <property type="component" value="Unassembled WGS sequence"/>
</dbReference>
<dbReference type="AlphaFoldDB" id="A0A1I6ZKV7"/>
<evidence type="ECO:0000259" key="2">
    <source>
        <dbReference type="Pfam" id="PF18962"/>
    </source>
</evidence>
<organism evidence="3 4">
    <name type="scientific">Lishizhenia tianjinensis</name>
    <dbReference type="NCBI Taxonomy" id="477690"/>
    <lineage>
        <taxon>Bacteria</taxon>
        <taxon>Pseudomonadati</taxon>
        <taxon>Bacteroidota</taxon>
        <taxon>Flavobacteriia</taxon>
        <taxon>Flavobacteriales</taxon>
        <taxon>Crocinitomicaceae</taxon>
        <taxon>Lishizhenia</taxon>
    </lineage>
</organism>
<dbReference type="RefSeq" id="WP_090247692.1">
    <property type="nucleotide sequence ID" value="NZ_FPAS01000002.1"/>
</dbReference>
<evidence type="ECO:0000313" key="4">
    <source>
        <dbReference type="Proteomes" id="UP000236454"/>
    </source>
</evidence>
<keyword evidence="4" id="KW-1185">Reference proteome</keyword>
<sequence length="577" mass="63275">MLRFLIPIITILWTINVCYATNYYSVQPGGYGTNSTWITVPSVNPSAPPDYLPFGDTVFISHDVTYNKNIFFDGVFIVENTGTFDNSKSVTINIIGAAYLNGNVNISTSYTNNGYSEIIASLLVKTFENNQGGTVDVYGTLNPRYFHNHSILNNYNILFINVSNGTFINYGDATLTNTAELSTETDLENVGTLINSGTVNASKDINNEGSIVSNGLIDVIINLNNNGSITNSGYINVTGHFFNYASLINSAYVTVLLDFINDGSTDNNAYITVSENFENAGTLENNTNGSINITLDYTNTGSVNNSGYLNTNTVLDQGYTCNSGSIQVTQGNNYDCDGCTVTCGGYTTTCILDLKSGSDISNQNYCCQDNSNTLISLATAGNPTFMIDSATIFICGVPLPVELLSFSGKALDNGTNEITWVTATEMNNAYFVVEKSYDGEQWSFVEQVEGAGYSDQVLHYTIVDEKTLIGTTYYRLKQVDYNGDFKYYDPISIFQEKGEKRLSAYPNPSKDVLYLKSTEIITLDRLLFSSLSGENINNHLEIIDVSDHSLTLDLSALPSGVYILQYDGEVHRIVIQY</sequence>
<accession>A0A1I6ZKV7</accession>
<dbReference type="Pfam" id="PF18962">
    <property type="entry name" value="Por_Secre_tail"/>
    <property type="match status" value="1"/>
</dbReference>
<reference evidence="3 4" key="1">
    <citation type="submission" date="2016-10" db="EMBL/GenBank/DDBJ databases">
        <authorList>
            <person name="de Groot N.N."/>
        </authorList>
    </citation>
    <scope>NUCLEOTIDE SEQUENCE [LARGE SCALE GENOMIC DNA]</scope>
    <source>
        <strain evidence="3 4">CGMCC 1.7005</strain>
    </source>
</reference>
<name>A0A1I6ZKV7_9FLAO</name>
<dbReference type="EMBL" id="FPAS01000002">
    <property type="protein sequence ID" value="SFT63290.1"/>
    <property type="molecule type" value="Genomic_DNA"/>
</dbReference>
<proteinExistence type="predicted"/>
<keyword evidence="1" id="KW-0732">Signal</keyword>
<gene>
    <name evidence="3" type="ORF">SAMN05216474_1444</name>
</gene>